<evidence type="ECO:0000313" key="2">
    <source>
        <dbReference type="Proteomes" id="UP000466785"/>
    </source>
</evidence>
<proteinExistence type="predicted"/>
<protein>
    <submittedName>
        <fullName evidence="1">Uncharacterized protein</fullName>
    </submittedName>
</protein>
<keyword evidence="2" id="KW-1185">Reference proteome</keyword>
<organism evidence="1 2">
    <name type="scientific">Mycolicibacterium poriferae</name>
    <dbReference type="NCBI Taxonomy" id="39694"/>
    <lineage>
        <taxon>Bacteria</taxon>
        <taxon>Bacillati</taxon>
        <taxon>Actinomycetota</taxon>
        <taxon>Actinomycetes</taxon>
        <taxon>Mycobacteriales</taxon>
        <taxon>Mycobacteriaceae</taxon>
        <taxon>Mycolicibacterium</taxon>
    </lineage>
</organism>
<dbReference type="AlphaFoldDB" id="A0A6N4VGK5"/>
<dbReference type="EMBL" id="AP022570">
    <property type="protein sequence ID" value="BBX53110.1"/>
    <property type="molecule type" value="Genomic_DNA"/>
</dbReference>
<dbReference type="KEGG" id="mpof:MPOR_41360"/>
<gene>
    <name evidence="1" type="ORF">MPOR_41360</name>
</gene>
<name>A0A6N4VGK5_9MYCO</name>
<sequence length="59" mass="6101">MPDPVIPAAAPISAIDTEWKPFWATRSAAAARILLLRSGSRVRAGAPDPAGDAAMACLQ</sequence>
<dbReference type="Proteomes" id="UP000466785">
    <property type="component" value="Chromosome"/>
</dbReference>
<accession>A0A6N4VGK5</accession>
<reference evidence="1 2" key="1">
    <citation type="journal article" date="2019" name="Emerg. Microbes Infect.">
        <title>Comprehensive subspecies identification of 175 nontuberculous mycobacteria species based on 7547 genomic profiles.</title>
        <authorList>
            <person name="Matsumoto Y."/>
            <person name="Kinjo T."/>
            <person name="Motooka D."/>
            <person name="Nabeya D."/>
            <person name="Jung N."/>
            <person name="Uechi K."/>
            <person name="Horii T."/>
            <person name="Iida T."/>
            <person name="Fujita J."/>
            <person name="Nakamura S."/>
        </authorList>
    </citation>
    <scope>NUCLEOTIDE SEQUENCE [LARGE SCALE GENOMIC DNA]</scope>
    <source>
        <strain evidence="1 2">JCM 12603</strain>
    </source>
</reference>
<evidence type="ECO:0000313" key="1">
    <source>
        <dbReference type="EMBL" id="BBX53110.1"/>
    </source>
</evidence>